<gene>
    <name evidence="1" type="ORF">LCGC14_0474680</name>
</gene>
<dbReference type="AlphaFoldDB" id="A0A0F9VK25"/>
<proteinExistence type="predicted"/>
<organism evidence="1">
    <name type="scientific">marine sediment metagenome</name>
    <dbReference type="NCBI Taxonomy" id="412755"/>
    <lineage>
        <taxon>unclassified sequences</taxon>
        <taxon>metagenomes</taxon>
        <taxon>ecological metagenomes</taxon>
    </lineage>
</organism>
<evidence type="ECO:0000313" key="1">
    <source>
        <dbReference type="EMBL" id="KKN66178.1"/>
    </source>
</evidence>
<protein>
    <submittedName>
        <fullName evidence="1">Uncharacterized protein</fullName>
    </submittedName>
</protein>
<comment type="caution">
    <text evidence="1">The sequence shown here is derived from an EMBL/GenBank/DDBJ whole genome shotgun (WGS) entry which is preliminary data.</text>
</comment>
<reference evidence="1" key="1">
    <citation type="journal article" date="2015" name="Nature">
        <title>Complex archaea that bridge the gap between prokaryotes and eukaryotes.</title>
        <authorList>
            <person name="Spang A."/>
            <person name="Saw J.H."/>
            <person name="Jorgensen S.L."/>
            <person name="Zaremba-Niedzwiedzka K."/>
            <person name="Martijn J."/>
            <person name="Lind A.E."/>
            <person name="van Eijk R."/>
            <person name="Schleper C."/>
            <person name="Guy L."/>
            <person name="Ettema T.J."/>
        </authorList>
    </citation>
    <scope>NUCLEOTIDE SEQUENCE</scope>
</reference>
<dbReference type="EMBL" id="LAZR01000509">
    <property type="protein sequence ID" value="KKN66178.1"/>
    <property type="molecule type" value="Genomic_DNA"/>
</dbReference>
<name>A0A0F9VK25_9ZZZZ</name>
<sequence length="214" mass="23555">MKKLWIVWLILVLLGGGNDWVSAVMTQRIIHAGDTPLASTCRVTQTDPMELTVSKCSFTTTGQARIVNVAKAIGSFVDQTLSDEMERLASGLQELHNKVLAGEVEYMPDNKRVRGWLKDKKGNIIDKAKTRVLSAEVVLTILAPGRWVVYLTGNPGIKLNVVLQLHSDPRPANFVEYIVMPFVVPVGTTDLSGIDIEVFTVRPGFPPAKGLFEK</sequence>
<accession>A0A0F9VK25</accession>